<reference evidence="11" key="1">
    <citation type="submission" date="2016-06" db="UniProtKB">
        <authorList>
            <consortium name="WormBaseParasite"/>
        </authorList>
    </citation>
    <scope>IDENTIFICATION</scope>
</reference>
<dbReference type="InterPro" id="IPR019821">
    <property type="entry name" value="Kinesin_motor_CS"/>
</dbReference>
<organism evidence="11">
    <name type="scientific">Echinostoma caproni</name>
    <dbReference type="NCBI Taxonomy" id="27848"/>
    <lineage>
        <taxon>Eukaryota</taxon>
        <taxon>Metazoa</taxon>
        <taxon>Spiralia</taxon>
        <taxon>Lophotrochozoa</taxon>
        <taxon>Platyhelminthes</taxon>
        <taxon>Trematoda</taxon>
        <taxon>Digenea</taxon>
        <taxon>Plagiorchiida</taxon>
        <taxon>Echinostomata</taxon>
        <taxon>Echinostomatoidea</taxon>
        <taxon>Echinostomatidae</taxon>
        <taxon>Echinostoma</taxon>
    </lineage>
</organism>
<sequence>MVLYHHHILIFNDVCPGWGDDADILAALRVSNYNVDDCVNTYHSSIGRDETFTPPLVGSSRSAVKSSSHRSILSSKPKSQDTGDDAHRELSAEIEKLIAYQHERKKRETKVIEKVITPLRLDQPLQQLKVFCQDVRDILHGSKHLVEDFVNTLVPLIKRGHRIFYEQNERLLDTQALYRLEAQQRRLTYNTLIELRGNIRVYCRIRPMDTINSNPTWLSANENGELIAYLPNAGRRKFQFDHVFHVEATQEDVFSEICDIIASSVDGYNVCIMAYGQTGSGKTYTMEGPPDKPGVNILSIRELLRIINERQKVSFDLTMSIVEIYNENVVDLLSPTNSCDNVEIRHTGSAVSVVGATWVRVKNEADMQQAISLGQKGRHVAETKLNSSSSRSHLIVSVCVVGTDKISGAVSRGQLTLCDLAGSERVEKSGVTSGERFTEATHINLSLSALAQLHIPYRNTKLTQMLQPCLGGDAKTCLIVNVTTDLSSLSETLSTLQFGASARQVALGPAKAHVTNNCNR</sequence>
<dbReference type="PANTHER" id="PTHR47972:SF65">
    <property type="entry name" value="KINESIN-LIKE PROTEIN"/>
    <property type="match status" value="1"/>
</dbReference>
<dbReference type="PANTHER" id="PTHR47972">
    <property type="entry name" value="KINESIN-LIKE PROTEIN KLP-3"/>
    <property type="match status" value="1"/>
</dbReference>
<keyword evidence="2 5" id="KW-0547">Nucleotide-binding</keyword>
<dbReference type="Gene3D" id="3.40.850.10">
    <property type="entry name" value="Kinesin motor domain"/>
    <property type="match status" value="1"/>
</dbReference>
<keyword evidence="6" id="KW-0493">Microtubule</keyword>
<dbReference type="WBParaSite" id="ECPE_0000588201-mRNA-1">
    <property type="protein sequence ID" value="ECPE_0000588201-mRNA-1"/>
    <property type="gene ID" value="ECPE_0000588201"/>
</dbReference>
<dbReference type="PROSITE" id="PS50067">
    <property type="entry name" value="KINESIN_MOTOR_2"/>
    <property type="match status" value="1"/>
</dbReference>
<proteinExistence type="inferred from homology"/>
<dbReference type="InterPro" id="IPR027417">
    <property type="entry name" value="P-loop_NTPase"/>
</dbReference>
<keyword evidence="4" id="KW-0206">Cytoskeleton</keyword>
<keyword evidence="5 6" id="KW-0505">Motor protein</keyword>
<dbReference type="AlphaFoldDB" id="A0A183AFY4"/>
<dbReference type="GO" id="GO:0003777">
    <property type="term" value="F:microtubule motor activity"/>
    <property type="evidence" value="ECO:0007669"/>
    <property type="project" value="InterPro"/>
</dbReference>
<protein>
    <recommendedName>
        <fullName evidence="6">Kinesin-like protein</fullName>
    </recommendedName>
</protein>
<evidence type="ECO:0000256" key="4">
    <source>
        <dbReference type="ARBA" id="ARBA00023212"/>
    </source>
</evidence>
<feature type="binding site" evidence="5">
    <location>
        <begin position="276"/>
        <end position="283"/>
    </location>
    <ligand>
        <name>ATP</name>
        <dbReference type="ChEBI" id="CHEBI:30616"/>
    </ligand>
</feature>
<dbReference type="Proteomes" id="UP000272942">
    <property type="component" value="Unassembled WGS sequence"/>
</dbReference>
<keyword evidence="3 5" id="KW-0067">ATP-binding</keyword>
<comment type="subcellular location">
    <subcellularLocation>
        <location evidence="1">Cytoplasm</location>
        <location evidence="1">Cytoskeleton</location>
    </subcellularLocation>
</comment>
<evidence type="ECO:0000256" key="1">
    <source>
        <dbReference type="ARBA" id="ARBA00004245"/>
    </source>
</evidence>
<dbReference type="EMBL" id="UZAN01042775">
    <property type="protein sequence ID" value="VDP76756.1"/>
    <property type="molecule type" value="Genomic_DNA"/>
</dbReference>
<dbReference type="InterPro" id="IPR027640">
    <property type="entry name" value="Kinesin-like_fam"/>
</dbReference>
<evidence type="ECO:0000256" key="2">
    <source>
        <dbReference type="ARBA" id="ARBA00022741"/>
    </source>
</evidence>
<name>A0A183AFY4_9TREM</name>
<gene>
    <name evidence="9" type="ORF">ECPE_LOCUS5869</name>
</gene>
<comment type="similarity">
    <text evidence="5 6">Belongs to the TRAFAC class myosin-kinesin ATPase superfamily. Kinesin family.</text>
</comment>
<dbReference type="GO" id="GO:0008017">
    <property type="term" value="F:microtubule binding"/>
    <property type="evidence" value="ECO:0007669"/>
    <property type="project" value="InterPro"/>
</dbReference>
<dbReference type="GO" id="GO:0005524">
    <property type="term" value="F:ATP binding"/>
    <property type="evidence" value="ECO:0007669"/>
    <property type="project" value="UniProtKB-UniRule"/>
</dbReference>
<dbReference type="GO" id="GO:0005874">
    <property type="term" value="C:microtubule"/>
    <property type="evidence" value="ECO:0007669"/>
    <property type="project" value="UniProtKB-KW"/>
</dbReference>
<evidence type="ECO:0000256" key="6">
    <source>
        <dbReference type="RuleBase" id="RU000394"/>
    </source>
</evidence>
<keyword evidence="4" id="KW-0963">Cytoplasm</keyword>
<dbReference type="Pfam" id="PF00225">
    <property type="entry name" value="Kinesin"/>
    <property type="match status" value="1"/>
</dbReference>
<reference evidence="9 10" key="2">
    <citation type="submission" date="2018-11" db="EMBL/GenBank/DDBJ databases">
        <authorList>
            <consortium name="Pathogen Informatics"/>
        </authorList>
    </citation>
    <scope>NUCLEOTIDE SEQUENCE [LARGE SCALE GENOMIC DNA]</scope>
    <source>
        <strain evidence="9 10">Egypt</strain>
    </source>
</reference>
<evidence type="ECO:0000259" key="8">
    <source>
        <dbReference type="PROSITE" id="PS50067"/>
    </source>
</evidence>
<accession>A0A183AFY4</accession>
<feature type="domain" description="Kinesin motor" evidence="8">
    <location>
        <begin position="198"/>
        <end position="505"/>
    </location>
</feature>
<evidence type="ECO:0000256" key="7">
    <source>
        <dbReference type="SAM" id="MobiDB-lite"/>
    </source>
</evidence>
<evidence type="ECO:0000313" key="9">
    <source>
        <dbReference type="EMBL" id="VDP76756.1"/>
    </source>
</evidence>
<dbReference type="SMART" id="SM00129">
    <property type="entry name" value="KISc"/>
    <property type="match status" value="1"/>
</dbReference>
<dbReference type="InterPro" id="IPR036961">
    <property type="entry name" value="Kinesin_motor_dom_sf"/>
</dbReference>
<dbReference type="PRINTS" id="PR00380">
    <property type="entry name" value="KINESINHEAVY"/>
</dbReference>
<dbReference type="InterPro" id="IPR001752">
    <property type="entry name" value="Kinesin_motor_dom"/>
</dbReference>
<feature type="region of interest" description="Disordered" evidence="7">
    <location>
        <begin position="57"/>
        <end position="86"/>
    </location>
</feature>
<keyword evidence="10" id="KW-1185">Reference proteome</keyword>
<dbReference type="OrthoDB" id="3176171at2759"/>
<evidence type="ECO:0000313" key="11">
    <source>
        <dbReference type="WBParaSite" id="ECPE_0000588201-mRNA-1"/>
    </source>
</evidence>
<dbReference type="PROSITE" id="PS00411">
    <property type="entry name" value="KINESIN_MOTOR_1"/>
    <property type="match status" value="1"/>
</dbReference>
<dbReference type="GO" id="GO:0007018">
    <property type="term" value="P:microtubule-based movement"/>
    <property type="evidence" value="ECO:0007669"/>
    <property type="project" value="InterPro"/>
</dbReference>
<evidence type="ECO:0000256" key="3">
    <source>
        <dbReference type="ARBA" id="ARBA00022840"/>
    </source>
</evidence>
<dbReference type="SUPFAM" id="SSF52540">
    <property type="entry name" value="P-loop containing nucleoside triphosphate hydrolases"/>
    <property type="match status" value="1"/>
</dbReference>
<feature type="compositionally biased region" description="Low complexity" evidence="7">
    <location>
        <begin position="59"/>
        <end position="77"/>
    </location>
</feature>
<evidence type="ECO:0000313" key="10">
    <source>
        <dbReference type="Proteomes" id="UP000272942"/>
    </source>
</evidence>
<evidence type="ECO:0000256" key="5">
    <source>
        <dbReference type="PROSITE-ProRule" id="PRU00283"/>
    </source>
</evidence>